<organism evidence="1 2">
    <name type="scientific">Melastoma candidum</name>
    <dbReference type="NCBI Taxonomy" id="119954"/>
    <lineage>
        <taxon>Eukaryota</taxon>
        <taxon>Viridiplantae</taxon>
        <taxon>Streptophyta</taxon>
        <taxon>Embryophyta</taxon>
        <taxon>Tracheophyta</taxon>
        <taxon>Spermatophyta</taxon>
        <taxon>Magnoliopsida</taxon>
        <taxon>eudicotyledons</taxon>
        <taxon>Gunneridae</taxon>
        <taxon>Pentapetalae</taxon>
        <taxon>rosids</taxon>
        <taxon>malvids</taxon>
        <taxon>Myrtales</taxon>
        <taxon>Melastomataceae</taxon>
        <taxon>Melastomatoideae</taxon>
        <taxon>Melastomateae</taxon>
        <taxon>Melastoma</taxon>
    </lineage>
</organism>
<protein>
    <submittedName>
        <fullName evidence="1">Uncharacterized protein</fullName>
    </submittedName>
</protein>
<gene>
    <name evidence="1" type="ORF">MLD38_034652</name>
</gene>
<keyword evidence="2" id="KW-1185">Reference proteome</keyword>
<proteinExistence type="predicted"/>
<dbReference type="EMBL" id="CM042889">
    <property type="protein sequence ID" value="KAI4321251.1"/>
    <property type="molecule type" value="Genomic_DNA"/>
</dbReference>
<name>A0ACB9MCG9_9MYRT</name>
<evidence type="ECO:0000313" key="2">
    <source>
        <dbReference type="Proteomes" id="UP001057402"/>
    </source>
</evidence>
<accession>A0ACB9MCG9</accession>
<sequence length="297" mass="33345">MSSSPSCSPTLSTSTSATASTKSSPEYISPVSDVCPSGLPRNHCELPKWNYDGSRTSEACERTASFLVLMIFRRMRSFSIFWRFSSPRAAFADVPTIKGIPVYSEFDRPANRRHPRELFTWASAAAPAALLFWMNMDPVSAEEVTTLSNSEKGKDAHYDVSLSRVDDGSVVSNVHTTKWRIFTDNGRDYFLQGKLEEAEKFFLSALEEAKEGFGERDPHVASASNNLAEFYRVTKALDKAEPLYSEAIKILEESFGPEDVRVGAALHNLGQFYFVQRKLEEAQKCYEVVFLFALLMH</sequence>
<dbReference type="Proteomes" id="UP001057402">
    <property type="component" value="Chromosome 10"/>
</dbReference>
<reference evidence="2" key="1">
    <citation type="journal article" date="2023" name="Front. Plant Sci.">
        <title>Chromosomal-level genome assembly of Melastoma candidum provides insights into trichome evolution.</title>
        <authorList>
            <person name="Zhong Y."/>
            <person name="Wu W."/>
            <person name="Sun C."/>
            <person name="Zou P."/>
            <person name="Liu Y."/>
            <person name="Dai S."/>
            <person name="Zhou R."/>
        </authorList>
    </citation>
    <scope>NUCLEOTIDE SEQUENCE [LARGE SCALE GENOMIC DNA]</scope>
</reference>
<comment type="caution">
    <text evidence="1">The sequence shown here is derived from an EMBL/GenBank/DDBJ whole genome shotgun (WGS) entry which is preliminary data.</text>
</comment>
<evidence type="ECO:0000313" key="1">
    <source>
        <dbReference type="EMBL" id="KAI4321251.1"/>
    </source>
</evidence>